<proteinExistence type="predicted"/>
<reference evidence="1 2" key="1">
    <citation type="submission" date="2016-10" db="EMBL/GenBank/DDBJ databases">
        <authorList>
            <person name="de Groot N.N."/>
        </authorList>
    </citation>
    <scope>NUCLEOTIDE SEQUENCE [LARGE SCALE GENOMIC DNA]</scope>
    <source>
        <strain evidence="1">1</strain>
    </source>
</reference>
<evidence type="ECO:0008006" key="3">
    <source>
        <dbReference type="Google" id="ProtNLM"/>
    </source>
</evidence>
<evidence type="ECO:0000313" key="2">
    <source>
        <dbReference type="Proteomes" id="UP000198729"/>
    </source>
</evidence>
<evidence type="ECO:0000313" key="1">
    <source>
        <dbReference type="EMBL" id="SCZ86494.1"/>
    </source>
</evidence>
<protein>
    <recommendedName>
        <fullName evidence="3">Transposase</fullName>
    </recommendedName>
</protein>
<dbReference type="Proteomes" id="UP000198729">
    <property type="component" value="Unassembled WGS sequence"/>
</dbReference>
<keyword evidence="2" id="KW-1185">Reference proteome</keyword>
<sequence length="51" mass="6116">MKRFHGVATKYLENYLGWRRWLERWGGHNSPIIGLQAALGRENQFQRLMQT</sequence>
<dbReference type="EMBL" id="FMWO01000067">
    <property type="protein sequence ID" value="SCZ86494.1"/>
    <property type="molecule type" value="Genomic_DNA"/>
</dbReference>
<gene>
    <name evidence="1" type="ORF">NSMM_580002</name>
</gene>
<organism evidence="1 2">
    <name type="scientific">Nitrosomonas mobilis</name>
    <dbReference type="NCBI Taxonomy" id="51642"/>
    <lineage>
        <taxon>Bacteria</taxon>
        <taxon>Pseudomonadati</taxon>
        <taxon>Pseudomonadota</taxon>
        <taxon>Betaproteobacteria</taxon>
        <taxon>Nitrosomonadales</taxon>
        <taxon>Nitrosomonadaceae</taxon>
        <taxon>Nitrosomonas</taxon>
    </lineage>
</organism>
<accession>A0A1G5SH43</accession>
<dbReference type="AlphaFoldDB" id="A0A1G5SH43"/>
<name>A0A1G5SH43_9PROT</name>